<dbReference type="PANTHER" id="PTHR43762">
    <property type="entry name" value="L-GULONOLACTONE OXIDASE"/>
    <property type="match status" value="1"/>
</dbReference>
<dbReference type="InterPro" id="IPR010031">
    <property type="entry name" value="FAD_lactone_oxidase-like"/>
</dbReference>
<evidence type="ECO:0000256" key="2">
    <source>
        <dbReference type="ARBA" id="ARBA00005466"/>
    </source>
</evidence>
<accession>A0ABQ7K7N2</accession>
<dbReference type="InterPro" id="IPR036318">
    <property type="entry name" value="FAD-bd_PCMH-like_sf"/>
</dbReference>
<dbReference type="Gene3D" id="3.30.43.10">
    <property type="entry name" value="Uridine Diphospho-n-acetylenolpyruvylglucosamine Reductase, domain 2"/>
    <property type="match status" value="1"/>
</dbReference>
<feature type="region of interest" description="Disordered" evidence="6">
    <location>
        <begin position="1"/>
        <end position="63"/>
    </location>
</feature>
<evidence type="ECO:0000259" key="7">
    <source>
        <dbReference type="PROSITE" id="PS51387"/>
    </source>
</evidence>
<evidence type="ECO:0000313" key="8">
    <source>
        <dbReference type="EMBL" id="KAG0292865.1"/>
    </source>
</evidence>
<keyword evidence="9" id="KW-1185">Reference proteome</keyword>
<dbReference type="EMBL" id="JAAAIM010000178">
    <property type="protein sequence ID" value="KAG0292865.1"/>
    <property type="molecule type" value="Genomic_DNA"/>
</dbReference>
<name>A0ABQ7K7N2_9FUNG</name>
<comment type="similarity">
    <text evidence="2">Belongs to the oxygen-dependent FAD-linked oxidoreductase family.</text>
</comment>
<gene>
    <name evidence="8" type="ORF">BGZ96_003565</name>
</gene>
<dbReference type="Proteomes" id="UP001194696">
    <property type="component" value="Unassembled WGS sequence"/>
</dbReference>
<dbReference type="InterPro" id="IPR007173">
    <property type="entry name" value="ALO_C"/>
</dbReference>
<dbReference type="PANTHER" id="PTHR43762:SF1">
    <property type="entry name" value="D-ARABINONO-1,4-LACTONE OXIDASE"/>
    <property type="match status" value="1"/>
</dbReference>
<feature type="domain" description="FAD-binding PCMH-type" evidence="7">
    <location>
        <begin position="72"/>
        <end position="248"/>
    </location>
</feature>
<keyword evidence="4" id="KW-0560">Oxidoreductase</keyword>
<dbReference type="InterPro" id="IPR016166">
    <property type="entry name" value="FAD-bd_PCMH"/>
</dbReference>
<comment type="caution">
    <text evidence="8">The sequence shown here is derived from an EMBL/GenBank/DDBJ whole genome shotgun (WGS) entry which is preliminary data.</text>
</comment>
<evidence type="ECO:0000313" key="9">
    <source>
        <dbReference type="Proteomes" id="UP001194696"/>
    </source>
</evidence>
<dbReference type="Gene3D" id="3.30.465.10">
    <property type="match status" value="1"/>
</dbReference>
<dbReference type="PROSITE" id="PS00862">
    <property type="entry name" value="OX2_COVAL_FAD"/>
    <property type="match status" value="1"/>
</dbReference>
<evidence type="ECO:0000256" key="4">
    <source>
        <dbReference type="ARBA" id="ARBA00023002"/>
    </source>
</evidence>
<dbReference type="InterPro" id="IPR016169">
    <property type="entry name" value="FAD-bd_PCMH_sub2"/>
</dbReference>
<dbReference type="InterPro" id="IPR006094">
    <property type="entry name" value="Oxid_FAD_bind_N"/>
</dbReference>
<evidence type="ECO:0000256" key="6">
    <source>
        <dbReference type="SAM" id="MobiDB-lite"/>
    </source>
</evidence>
<dbReference type="EC" id="1.1.3.37" evidence="3"/>
<evidence type="ECO:0000256" key="1">
    <source>
        <dbReference type="ARBA" id="ARBA00005083"/>
    </source>
</evidence>
<proteinExistence type="inferred from homology"/>
<dbReference type="InterPro" id="IPR016167">
    <property type="entry name" value="FAD-bd_PCMH_sub1"/>
</dbReference>
<organism evidence="8 9">
    <name type="scientific">Linnemannia gamsii</name>
    <dbReference type="NCBI Taxonomy" id="64522"/>
    <lineage>
        <taxon>Eukaryota</taxon>
        <taxon>Fungi</taxon>
        <taxon>Fungi incertae sedis</taxon>
        <taxon>Mucoromycota</taxon>
        <taxon>Mortierellomycotina</taxon>
        <taxon>Mortierellomycetes</taxon>
        <taxon>Mortierellales</taxon>
        <taxon>Mortierellaceae</taxon>
        <taxon>Linnemannia</taxon>
    </lineage>
</organism>
<dbReference type="PROSITE" id="PS51387">
    <property type="entry name" value="FAD_PCMH"/>
    <property type="match status" value="1"/>
</dbReference>
<dbReference type="SUPFAM" id="SSF56176">
    <property type="entry name" value="FAD-binding/transporter-associated domain-like"/>
    <property type="match status" value="1"/>
</dbReference>
<dbReference type="PIRSF" id="PIRSF000136">
    <property type="entry name" value="LGO_GLO"/>
    <property type="match status" value="1"/>
</dbReference>
<sequence length="546" mass="61166">MKSKIKRCPLLCVGTKSPDSDKNPDIGQTSPNDKFAKPLDAPTGGNPKTISPAAKAGEVPKPRKWTNWAGNQTCHPSKILRPTTLQDITDIVRSAKEEKKTIRCVAGGHSWSSSSLVEDGLLVFMNKMTKIFSPVYVKNRGWTVELETGVTVGALDDYLRKHNPPLAMPTNIVLDTACYGGLMALGSHGAATHSRTLSDLAYEVKIVDAKGTLNAFSRDKDPVEFSAASCNLGLLGVIYSYTLLVEPMFNVVMSDSFPLLVDFFDCPKQGGARLKEMVLRNDQTQLFYWPFNSHFKNKGKKTGSKYAKDEIWIKQWTRTDKPESVKPAWKLYRTVRLHIAYTLGRSTLNFMVAIPKSVPVISSVYHKVLRRPGEVVLAVPDAIHYMCNLEAVIVVGLECVFKVDVGFEKACKAWTYAIDKLHDYSACGEYPVNMTIDMRFIRSSGQIMSYVYDEDPEAIFCTIEVLSVAGTKGFEDFSALLAQHWISEYKARVHWAKLWEHIPGIVPYLREQARPQLDQFDGIRKKYDPEGMFMNKTFAGILGHQE</sequence>
<reference evidence="8 9" key="1">
    <citation type="journal article" date="2020" name="Fungal Divers.">
        <title>Resolving the Mortierellaceae phylogeny through synthesis of multi-gene phylogenetics and phylogenomics.</title>
        <authorList>
            <person name="Vandepol N."/>
            <person name="Liber J."/>
            <person name="Desiro A."/>
            <person name="Na H."/>
            <person name="Kennedy M."/>
            <person name="Barry K."/>
            <person name="Grigoriev I.V."/>
            <person name="Miller A.N."/>
            <person name="O'Donnell K."/>
            <person name="Stajich J.E."/>
            <person name="Bonito G."/>
        </authorList>
    </citation>
    <scope>NUCLEOTIDE SEQUENCE [LARGE SCALE GENOMIC DNA]</scope>
    <source>
        <strain evidence="8 9">AD045</strain>
    </source>
</reference>
<comment type="pathway">
    <text evidence="1">Cofactor biosynthesis; D-erythroascorbate biosynthesis; dehydro-D-arabinono-1,4-lactone from D-arabinose: step 2/2.</text>
</comment>
<evidence type="ECO:0000256" key="5">
    <source>
        <dbReference type="ARBA" id="ARBA00033418"/>
    </source>
</evidence>
<evidence type="ECO:0000256" key="3">
    <source>
        <dbReference type="ARBA" id="ARBA00013136"/>
    </source>
</evidence>
<dbReference type="Pfam" id="PF01565">
    <property type="entry name" value="FAD_binding_4"/>
    <property type="match status" value="1"/>
</dbReference>
<dbReference type="InterPro" id="IPR006093">
    <property type="entry name" value="Oxy_OxRdtase_FAD_BS"/>
</dbReference>
<protein>
    <recommendedName>
        <fullName evidence="3">D-arabinono-1,4-lactone oxidase</fullName>
        <ecNumber evidence="3">1.1.3.37</ecNumber>
    </recommendedName>
    <alternativeName>
        <fullName evidence="5">L-galactono-gamma-lactone oxidase</fullName>
    </alternativeName>
</protein>
<dbReference type="Pfam" id="PF04030">
    <property type="entry name" value="ALO"/>
    <property type="match status" value="1"/>
</dbReference>
<dbReference type="Gene3D" id="3.30.70.2520">
    <property type="match status" value="1"/>
</dbReference>